<evidence type="ECO:0000313" key="2">
    <source>
        <dbReference type="Ensembl" id="ENSSCAP00000009875.1"/>
    </source>
</evidence>
<feature type="compositionally biased region" description="Gly residues" evidence="1">
    <location>
        <begin position="1"/>
        <end position="11"/>
    </location>
</feature>
<organism evidence="2 3">
    <name type="scientific">Serinus canaria</name>
    <name type="common">Island canary</name>
    <name type="synonym">Fringilla canaria</name>
    <dbReference type="NCBI Taxonomy" id="9135"/>
    <lineage>
        <taxon>Eukaryota</taxon>
        <taxon>Metazoa</taxon>
        <taxon>Chordata</taxon>
        <taxon>Craniata</taxon>
        <taxon>Vertebrata</taxon>
        <taxon>Euteleostomi</taxon>
        <taxon>Archelosauria</taxon>
        <taxon>Archosauria</taxon>
        <taxon>Dinosauria</taxon>
        <taxon>Saurischia</taxon>
        <taxon>Theropoda</taxon>
        <taxon>Coelurosauria</taxon>
        <taxon>Aves</taxon>
        <taxon>Neognathae</taxon>
        <taxon>Neoaves</taxon>
        <taxon>Telluraves</taxon>
        <taxon>Australaves</taxon>
        <taxon>Passeriformes</taxon>
        <taxon>Passeroidea</taxon>
        <taxon>Fringillidae</taxon>
        <taxon>Carduelinae</taxon>
        <taxon>Serinus</taxon>
    </lineage>
</organism>
<dbReference type="Proteomes" id="UP000694409">
    <property type="component" value="Unassembled WGS sequence"/>
</dbReference>
<dbReference type="AlphaFoldDB" id="A0A8C9MZ44"/>
<evidence type="ECO:0000313" key="3">
    <source>
        <dbReference type="Proteomes" id="UP000694409"/>
    </source>
</evidence>
<feature type="compositionally biased region" description="Polar residues" evidence="1">
    <location>
        <begin position="152"/>
        <end position="162"/>
    </location>
</feature>
<evidence type="ECO:0000256" key="1">
    <source>
        <dbReference type="SAM" id="MobiDB-lite"/>
    </source>
</evidence>
<accession>A0A8C9MZ44</accession>
<protein>
    <submittedName>
        <fullName evidence="2">Uncharacterized protein</fullName>
    </submittedName>
</protein>
<feature type="region of interest" description="Disordered" evidence="1">
    <location>
        <begin position="1"/>
        <end position="35"/>
    </location>
</feature>
<feature type="region of interest" description="Disordered" evidence="1">
    <location>
        <begin position="146"/>
        <end position="165"/>
    </location>
</feature>
<reference evidence="2" key="1">
    <citation type="submission" date="2025-08" db="UniProtKB">
        <authorList>
            <consortium name="Ensembl"/>
        </authorList>
    </citation>
    <scope>IDENTIFICATION</scope>
</reference>
<sequence>MVGLGAPGKGGKSSKSTSGKAWNGWVGKDGKSTKSTCEKAWNGWVGHAWERWEQLQIYLWEGSQKPWNAWVGHSWGKWEKPKICLTGKEKILIISIFLQVFDEEGKNVTPQPLFHPDPNAASIKSIFLNAHGKGLCSGVSGVPSRDGAMDWSSESSLCSPAGQQQQQEEEEEEAALSEAELEQRVEVLLAETDTLWMLHLPPALLSTEAQEAPRVLERNKIYAEICEAKIGSEYFEEKIVQTISGAAKTKEVQCETITVAEKANFSHSFTS</sequence>
<keyword evidence="3" id="KW-1185">Reference proteome</keyword>
<reference evidence="2" key="2">
    <citation type="submission" date="2025-09" db="UniProtKB">
        <authorList>
            <consortium name="Ensembl"/>
        </authorList>
    </citation>
    <scope>IDENTIFICATION</scope>
</reference>
<proteinExistence type="predicted"/>
<name>A0A8C9MZ44_SERCA</name>
<dbReference type="Ensembl" id="ENSSCAT00000011170.1">
    <property type="protein sequence ID" value="ENSSCAP00000009875.1"/>
    <property type="gene ID" value="ENSSCAG00000007520.1"/>
</dbReference>